<dbReference type="Gene3D" id="3.30.1330.80">
    <property type="entry name" value="Hypothetical protein, similar to alpha- acetolactate decarboxylase, domain 2"/>
    <property type="match status" value="2"/>
</dbReference>
<gene>
    <name evidence="2" type="ORF">KOI35_11395</name>
</gene>
<dbReference type="Pfam" id="PF03479">
    <property type="entry name" value="PCC"/>
    <property type="match status" value="1"/>
</dbReference>
<protein>
    <submittedName>
        <fullName evidence="2">DNA-binding protein</fullName>
    </submittedName>
</protein>
<sequence length="314" mass="31645">MTSTVPALLVHPGPALPTRAVSVPTRSTPVTVLLTPGVSLVEAVSAAVARLGVESAQVELLGGTLGEVAYCIPAECVDGSTTAWYSETRHARGPVSVIGGSATVGQRDGAVFMHTHAAWMDAAGVLQAGHLWPETTVGPVPVHAVIHPLPGVRSVSATDSETHMPVFTPYATGSPPADGARVVFSRVLPGENLRVAADRICAEAGFARASIRASLGSLVGPVYAEADGRGPAGPCAEVMSLYGAVGPDADPSAPLHAMAVDRTGTLYGGVIDVAASPVAITVELLIIEQSPAGDPATARDSIGPAAVAAARDLA</sequence>
<dbReference type="PROSITE" id="PS51742">
    <property type="entry name" value="PPC"/>
    <property type="match status" value="1"/>
</dbReference>
<accession>A0ABS5YLA4</accession>
<proteinExistence type="predicted"/>
<dbReference type="SUPFAM" id="SSF117856">
    <property type="entry name" value="AF0104/ALDC/Ptd012-like"/>
    <property type="match status" value="2"/>
</dbReference>
<dbReference type="RefSeq" id="WP_215786338.1">
    <property type="nucleotide sequence ID" value="NZ_JAHKKG010000003.1"/>
</dbReference>
<feature type="domain" description="PPC" evidence="1">
    <location>
        <begin position="24"/>
        <end position="170"/>
    </location>
</feature>
<evidence type="ECO:0000259" key="1">
    <source>
        <dbReference type="PROSITE" id="PS51742"/>
    </source>
</evidence>
<evidence type="ECO:0000313" key="3">
    <source>
        <dbReference type="Proteomes" id="UP001519654"/>
    </source>
</evidence>
<keyword evidence="2" id="KW-0238">DNA-binding</keyword>
<evidence type="ECO:0000313" key="2">
    <source>
        <dbReference type="EMBL" id="MBU2664096.1"/>
    </source>
</evidence>
<dbReference type="EMBL" id="JAHKKG010000003">
    <property type="protein sequence ID" value="MBU2664096.1"/>
    <property type="molecule type" value="Genomic_DNA"/>
</dbReference>
<name>A0ABS5YLA4_9ACTN</name>
<dbReference type="Proteomes" id="UP001519654">
    <property type="component" value="Unassembled WGS sequence"/>
</dbReference>
<dbReference type="InterPro" id="IPR005175">
    <property type="entry name" value="PPC_dom"/>
</dbReference>
<keyword evidence="3" id="KW-1185">Reference proteome</keyword>
<comment type="caution">
    <text evidence="2">The sequence shown here is derived from an EMBL/GenBank/DDBJ whole genome shotgun (WGS) entry which is preliminary data.</text>
</comment>
<organism evidence="2 3">
    <name type="scientific">Paractinoplanes bogorensis</name>
    <dbReference type="NCBI Taxonomy" id="1610840"/>
    <lineage>
        <taxon>Bacteria</taxon>
        <taxon>Bacillati</taxon>
        <taxon>Actinomycetota</taxon>
        <taxon>Actinomycetes</taxon>
        <taxon>Micromonosporales</taxon>
        <taxon>Micromonosporaceae</taxon>
        <taxon>Paractinoplanes</taxon>
    </lineage>
</organism>
<reference evidence="2 3" key="1">
    <citation type="submission" date="2021-06" db="EMBL/GenBank/DDBJ databases">
        <title>Actinoplanes lichenicola sp. nov., and Actinoplanes ovalisporus sp. nov., isolated from lichen in Thailand.</title>
        <authorList>
            <person name="Saeng-In P."/>
            <person name="Kanchanasin P."/>
            <person name="Yuki M."/>
            <person name="Kudo T."/>
            <person name="Ohkuma M."/>
            <person name="Phongsopitanun W."/>
            <person name="Tanasupawat S."/>
        </authorList>
    </citation>
    <scope>NUCLEOTIDE SEQUENCE [LARGE SCALE GENOMIC DNA]</scope>
    <source>
        <strain evidence="2 3">NBRC 110975</strain>
    </source>
</reference>
<dbReference type="GO" id="GO:0003677">
    <property type="term" value="F:DNA binding"/>
    <property type="evidence" value="ECO:0007669"/>
    <property type="project" value="UniProtKB-KW"/>
</dbReference>